<keyword evidence="1" id="KW-0539">Nucleus</keyword>
<evidence type="ECO:0000256" key="2">
    <source>
        <dbReference type="SAM" id="MobiDB-lite"/>
    </source>
</evidence>
<comment type="caution">
    <text evidence="4">The sequence shown here is derived from an EMBL/GenBank/DDBJ whole genome shotgun (WGS) entry which is preliminary data.</text>
</comment>
<feature type="compositionally biased region" description="Basic residues" evidence="2">
    <location>
        <begin position="171"/>
        <end position="185"/>
    </location>
</feature>
<accession>A0A9N8WI26</accession>
<feature type="compositionally biased region" description="Low complexity" evidence="2">
    <location>
        <begin position="352"/>
        <end position="372"/>
    </location>
</feature>
<feature type="compositionally biased region" description="Polar residues" evidence="2">
    <location>
        <begin position="386"/>
        <end position="410"/>
    </location>
</feature>
<feature type="compositionally biased region" description="Acidic residues" evidence="2">
    <location>
        <begin position="129"/>
        <end position="142"/>
    </location>
</feature>
<dbReference type="SMART" id="SM00398">
    <property type="entry name" value="HMG"/>
    <property type="match status" value="1"/>
</dbReference>
<dbReference type="OrthoDB" id="5550281at2759"/>
<feature type="compositionally biased region" description="Basic and acidic residues" evidence="2">
    <location>
        <begin position="373"/>
        <end position="385"/>
    </location>
</feature>
<feature type="compositionally biased region" description="Polar residues" evidence="2">
    <location>
        <begin position="324"/>
        <end position="351"/>
    </location>
</feature>
<dbReference type="InterPro" id="IPR009071">
    <property type="entry name" value="HMG_box_dom"/>
</dbReference>
<protein>
    <submittedName>
        <fullName evidence="4">13922_t:CDS:1</fullName>
    </submittedName>
</protein>
<dbReference type="Pfam" id="PF00505">
    <property type="entry name" value="HMG_box"/>
    <property type="match status" value="1"/>
</dbReference>
<feature type="compositionally biased region" description="Low complexity" evidence="2">
    <location>
        <begin position="309"/>
        <end position="323"/>
    </location>
</feature>
<feature type="region of interest" description="Disordered" evidence="2">
    <location>
        <begin position="291"/>
        <end position="410"/>
    </location>
</feature>
<gene>
    <name evidence="4" type="ORF">ALEPTO_LOCUS2924</name>
</gene>
<dbReference type="Proteomes" id="UP000789508">
    <property type="component" value="Unassembled WGS sequence"/>
</dbReference>
<feature type="region of interest" description="Disordered" evidence="2">
    <location>
        <begin position="89"/>
        <end position="217"/>
    </location>
</feature>
<name>A0A9N8WI26_9GLOM</name>
<feature type="DNA-binding region" description="HMG box" evidence="1">
    <location>
        <begin position="227"/>
        <end position="287"/>
    </location>
</feature>
<dbReference type="SUPFAM" id="SSF47095">
    <property type="entry name" value="HMG-box"/>
    <property type="match status" value="1"/>
</dbReference>
<feature type="compositionally biased region" description="Polar residues" evidence="2">
    <location>
        <begin position="297"/>
        <end position="308"/>
    </location>
</feature>
<evidence type="ECO:0000313" key="4">
    <source>
        <dbReference type="EMBL" id="CAG8489862.1"/>
    </source>
</evidence>
<reference evidence="4" key="1">
    <citation type="submission" date="2021-06" db="EMBL/GenBank/DDBJ databases">
        <authorList>
            <person name="Kallberg Y."/>
            <person name="Tangrot J."/>
            <person name="Rosling A."/>
        </authorList>
    </citation>
    <scope>NUCLEOTIDE SEQUENCE</scope>
    <source>
        <strain evidence="4">FL130A</strain>
    </source>
</reference>
<keyword evidence="5" id="KW-1185">Reference proteome</keyword>
<dbReference type="InterPro" id="IPR036910">
    <property type="entry name" value="HMG_box_dom_sf"/>
</dbReference>
<evidence type="ECO:0000313" key="5">
    <source>
        <dbReference type="Proteomes" id="UP000789508"/>
    </source>
</evidence>
<feature type="compositionally biased region" description="Basic residues" evidence="2">
    <location>
        <begin position="149"/>
        <end position="160"/>
    </location>
</feature>
<dbReference type="AlphaFoldDB" id="A0A9N8WI26"/>
<dbReference type="GO" id="GO:0003677">
    <property type="term" value="F:DNA binding"/>
    <property type="evidence" value="ECO:0007669"/>
    <property type="project" value="UniProtKB-UniRule"/>
</dbReference>
<dbReference type="GO" id="GO:0005634">
    <property type="term" value="C:nucleus"/>
    <property type="evidence" value="ECO:0007669"/>
    <property type="project" value="UniProtKB-UniRule"/>
</dbReference>
<dbReference type="Gene3D" id="1.10.30.10">
    <property type="entry name" value="High mobility group box domain"/>
    <property type="match status" value="1"/>
</dbReference>
<sequence length="462" mass="51325">MAKTKITQKLSSTYGSERRISVISKSASINSNGVVNGGDLDRENLSRMKAQTEAAADVFEQAANNWKKANQQILSWQRVMSDEHPIFKMRTPMHNTSRNHDSEVSSEEALSEPEDGEDEVSQMNVNGDSETDDSEDDEEGETFLDPPKSKKNNVTKKNKGKSRDLGTNKSSPHKNLNHNKSRKRIGLQNVLPKQSKKPKYKNDATAPDAEKTEDSEIFDSLPELKTPRVPKNAYLYFVSQRFADVKVGFPHLKMGEVNAKVAEIWKNLSEEEKESIVVEFQAQQKKYGVNGIVKPSTPKTSRNVSTPESSKSAVASYASSKLSTPTRSSKKPNSTLKKIESNSQKLSFDSLSASTSSPPSSAVSTPTKPKTPSVDDKRNHHKESIKGNNVAITPDRNSSPLPSPLDTSFDSQKGFYEEEVPWVLPIVGTPTSFGLSPFRRRKIRKSISSNSSRISDDYYHDQ</sequence>
<evidence type="ECO:0000256" key="1">
    <source>
        <dbReference type="PROSITE-ProRule" id="PRU00267"/>
    </source>
</evidence>
<dbReference type="EMBL" id="CAJVPS010000489">
    <property type="protein sequence ID" value="CAG8489862.1"/>
    <property type="molecule type" value="Genomic_DNA"/>
</dbReference>
<keyword evidence="1" id="KW-0238">DNA-binding</keyword>
<proteinExistence type="predicted"/>
<feature type="compositionally biased region" description="Acidic residues" evidence="2">
    <location>
        <begin position="104"/>
        <end position="120"/>
    </location>
</feature>
<organism evidence="4 5">
    <name type="scientific">Ambispora leptoticha</name>
    <dbReference type="NCBI Taxonomy" id="144679"/>
    <lineage>
        <taxon>Eukaryota</taxon>
        <taxon>Fungi</taxon>
        <taxon>Fungi incertae sedis</taxon>
        <taxon>Mucoromycota</taxon>
        <taxon>Glomeromycotina</taxon>
        <taxon>Glomeromycetes</taxon>
        <taxon>Archaeosporales</taxon>
        <taxon>Ambisporaceae</taxon>
        <taxon>Ambispora</taxon>
    </lineage>
</organism>
<evidence type="ECO:0000259" key="3">
    <source>
        <dbReference type="PROSITE" id="PS50118"/>
    </source>
</evidence>
<dbReference type="PROSITE" id="PS50118">
    <property type="entry name" value="HMG_BOX_2"/>
    <property type="match status" value="1"/>
</dbReference>
<feature type="domain" description="HMG box" evidence="3">
    <location>
        <begin position="227"/>
        <end position="287"/>
    </location>
</feature>
<dbReference type="CDD" id="cd00084">
    <property type="entry name" value="HMG-box_SF"/>
    <property type="match status" value="1"/>
</dbReference>